<sequence>MPTPTILYQSLKRKHHLVSLVVVVSLVLKVQIVLAPGLYSLAGISSMQQMDLEILDSFNPNMTTSSMDTRPWYLATALRDFNLRRPFGVTEDHAFQTFNTPNGPSRGTVSAPISVTVDGYFTDVKCLKLESWRSSKLVVTQDALTEEPTMRSGLYTVDLELTFQGCKGPISLKNQRIHWINHTGTNDPREWLGIWQVIDVGLEEQRPCPNLPQTNIQTLYYATRINSSSPDLVSMAAVLCTSASWISQVQLVDDGMNPVTSAVSGADKTLITTDFFQLMSKSPPEGIPNYYPGGWCPELSTDSVCGPVDAAIRLLSVRLGYPDYSDDLRQPPNDISLYSTDALYNLTMEIANLENRFNMTEHSMDREPPSNGLPPIEATVTDNGRYRLVQHPGITYALVAILSLVTLVNLWSLIGAASRRFLGKKLPATTSFKGLAPDGFNSMAAMGSLIRDSNVFRHLPEGSEVLPKEELYDRMSDLSLRMGWFYSREAKKRIYTIGVVGDDDFVFLASKNESVKEREEHGQENE</sequence>
<reference evidence="2" key="2">
    <citation type="submission" date="2020-11" db="EMBL/GenBank/DDBJ databases">
        <title>Whole genome sequencing of Colletotrichum sp.</title>
        <authorList>
            <person name="Li H."/>
        </authorList>
    </citation>
    <scope>NUCLEOTIDE SEQUENCE</scope>
    <source>
        <strain evidence="2">CkLH20</strain>
    </source>
</reference>
<protein>
    <recommendedName>
        <fullName evidence="4">Transmembrane protein</fullName>
    </recommendedName>
</protein>
<dbReference type="AlphaFoldDB" id="A0A9P6I966"/>
<feature type="transmembrane region" description="Helical" evidence="1">
    <location>
        <begin position="17"/>
        <end position="39"/>
    </location>
</feature>
<comment type="caution">
    <text evidence="2">The sequence shown here is derived from an EMBL/GenBank/DDBJ whole genome shotgun (WGS) entry which is preliminary data.</text>
</comment>
<dbReference type="OrthoDB" id="5332281at2759"/>
<keyword evidence="1" id="KW-0812">Transmembrane</keyword>
<dbReference type="RefSeq" id="XP_038745707.1">
    <property type="nucleotide sequence ID" value="XM_038888906.1"/>
</dbReference>
<evidence type="ECO:0008006" key="4">
    <source>
        <dbReference type="Google" id="ProtNLM"/>
    </source>
</evidence>
<evidence type="ECO:0000313" key="2">
    <source>
        <dbReference type="EMBL" id="KAF9876246.1"/>
    </source>
</evidence>
<keyword evidence="3" id="KW-1185">Reference proteome</keyword>
<feature type="transmembrane region" description="Helical" evidence="1">
    <location>
        <begin position="394"/>
        <end position="417"/>
    </location>
</feature>
<dbReference type="EMBL" id="JAATWM020000018">
    <property type="protein sequence ID" value="KAF9876246.1"/>
    <property type="molecule type" value="Genomic_DNA"/>
</dbReference>
<dbReference type="GeneID" id="62161980"/>
<keyword evidence="1" id="KW-0472">Membrane</keyword>
<gene>
    <name evidence="2" type="ORF">CkaCkLH20_06189</name>
</gene>
<dbReference type="Proteomes" id="UP000781932">
    <property type="component" value="Unassembled WGS sequence"/>
</dbReference>
<reference evidence="2" key="1">
    <citation type="submission" date="2020-03" db="EMBL/GenBank/DDBJ databases">
        <authorList>
            <person name="He L."/>
        </authorList>
    </citation>
    <scope>NUCLEOTIDE SEQUENCE</scope>
    <source>
        <strain evidence="2">CkLH20</strain>
    </source>
</reference>
<accession>A0A9P6I966</accession>
<organism evidence="2 3">
    <name type="scientific">Colletotrichum karsti</name>
    <dbReference type="NCBI Taxonomy" id="1095194"/>
    <lineage>
        <taxon>Eukaryota</taxon>
        <taxon>Fungi</taxon>
        <taxon>Dikarya</taxon>
        <taxon>Ascomycota</taxon>
        <taxon>Pezizomycotina</taxon>
        <taxon>Sordariomycetes</taxon>
        <taxon>Hypocreomycetidae</taxon>
        <taxon>Glomerellales</taxon>
        <taxon>Glomerellaceae</taxon>
        <taxon>Colletotrichum</taxon>
        <taxon>Colletotrichum boninense species complex</taxon>
    </lineage>
</organism>
<name>A0A9P6I966_9PEZI</name>
<keyword evidence="1" id="KW-1133">Transmembrane helix</keyword>
<evidence type="ECO:0000313" key="3">
    <source>
        <dbReference type="Proteomes" id="UP000781932"/>
    </source>
</evidence>
<proteinExistence type="predicted"/>
<evidence type="ECO:0000256" key="1">
    <source>
        <dbReference type="SAM" id="Phobius"/>
    </source>
</evidence>